<comment type="similarity">
    <text evidence="2">Belongs to the FlgN family.</text>
</comment>
<evidence type="ECO:0000256" key="2">
    <source>
        <dbReference type="ARBA" id="ARBA00007703"/>
    </source>
</evidence>
<keyword evidence="5" id="KW-0969">Cilium</keyword>
<dbReference type="RefSeq" id="WP_012645728.1">
    <property type="nucleotide sequence ID" value="NC_011979.1"/>
</dbReference>
<dbReference type="EMBL" id="CP001390">
    <property type="protein sequence ID" value="ACM18999.1"/>
    <property type="molecule type" value="Genomic_DNA"/>
</dbReference>
<protein>
    <submittedName>
        <fullName evidence="5">Flagellar biogenesis chaperone FlgN</fullName>
    </submittedName>
</protein>
<gene>
    <name evidence="5" type="primary">flgN</name>
    <name evidence="5" type="ordered locus">Geob_0634</name>
</gene>
<sequence length="165" mass="17991">MTTGIDELIRALREKGALLDEMYQLLEEEQNCIIALDMARLETNQSEVDSAMGRLERLNGNCRNLLAKTGAALGLEDNGSLSPLIARTAGQERLALQGLQTDLTTSTTAVDNLLAMNRNLLQDSLGLVDRSLNFFNSLFNNPTTYGQAGTMRTNNGGARLVCKEI</sequence>
<accession>B9M0G2</accession>
<dbReference type="HOGENOM" id="CLU_136712_0_0_7"/>
<dbReference type="Gene3D" id="1.20.58.300">
    <property type="entry name" value="FlgN-like"/>
    <property type="match status" value="1"/>
</dbReference>
<comment type="function">
    <text evidence="1">Required for the efficient initiation of filament assembly.</text>
</comment>
<dbReference type="STRING" id="316067.Geob_0634"/>
<keyword evidence="4" id="KW-0175">Coiled coil</keyword>
<dbReference type="Pfam" id="PF05130">
    <property type="entry name" value="FlgN"/>
    <property type="match status" value="1"/>
</dbReference>
<keyword evidence="3" id="KW-1005">Bacterial flagellum biogenesis</keyword>
<dbReference type="OrthoDB" id="5396530at2"/>
<dbReference type="KEGG" id="geo:Geob_0634"/>
<dbReference type="InterPro" id="IPR007809">
    <property type="entry name" value="FlgN-like"/>
</dbReference>
<feature type="coiled-coil region" evidence="4">
    <location>
        <begin position="9"/>
        <end position="68"/>
    </location>
</feature>
<evidence type="ECO:0000313" key="6">
    <source>
        <dbReference type="Proteomes" id="UP000007721"/>
    </source>
</evidence>
<keyword evidence="5" id="KW-0966">Cell projection</keyword>
<evidence type="ECO:0000256" key="3">
    <source>
        <dbReference type="ARBA" id="ARBA00022795"/>
    </source>
</evidence>
<name>B9M0G2_GEODF</name>
<evidence type="ECO:0000313" key="5">
    <source>
        <dbReference type="EMBL" id="ACM18999.1"/>
    </source>
</evidence>
<evidence type="ECO:0000256" key="4">
    <source>
        <dbReference type="SAM" id="Coils"/>
    </source>
</evidence>
<dbReference type="Proteomes" id="UP000007721">
    <property type="component" value="Chromosome"/>
</dbReference>
<dbReference type="GO" id="GO:0044780">
    <property type="term" value="P:bacterial-type flagellum assembly"/>
    <property type="evidence" value="ECO:0007669"/>
    <property type="project" value="InterPro"/>
</dbReference>
<dbReference type="SUPFAM" id="SSF140566">
    <property type="entry name" value="FlgN-like"/>
    <property type="match status" value="1"/>
</dbReference>
<dbReference type="InterPro" id="IPR036679">
    <property type="entry name" value="FlgN-like_sf"/>
</dbReference>
<keyword evidence="5" id="KW-0282">Flagellum</keyword>
<keyword evidence="6" id="KW-1185">Reference proteome</keyword>
<reference evidence="5 6" key="1">
    <citation type="submission" date="2009-01" db="EMBL/GenBank/DDBJ databases">
        <title>Complete sequence of Geobacter sp. FRC-32.</title>
        <authorList>
            <consortium name="US DOE Joint Genome Institute"/>
            <person name="Lucas S."/>
            <person name="Copeland A."/>
            <person name="Lapidus A."/>
            <person name="Glavina del Rio T."/>
            <person name="Dalin E."/>
            <person name="Tice H."/>
            <person name="Bruce D."/>
            <person name="Goodwin L."/>
            <person name="Pitluck S."/>
            <person name="Saunders E."/>
            <person name="Brettin T."/>
            <person name="Detter J.C."/>
            <person name="Han C."/>
            <person name="Larimer F."/>
            <person name="Land M."/>
            <person name="Hauser L."/>
            <person name="Kyrpides N."/>
            <person name="Ovchinnikova G."/>
            <person name="Kostka J."/>
            <person name="Richardson P."/>
        </authorList>
    </citation>
    <scope>NUCLEOTIDE SEQUENCE [LARGE SCALE GENOMIC DNA]</scope>
    <source>
        <strain evidence="6">DSM 22248 / JCM 15807 / FRC-32</strain>
    </source>
</reference>
<evidence type="ECO:0000256" key="1">
    <source>
        <dbReference type="ARBA" id="ARBA00002397"/>
    </source>
</evidence>
<dbReference type="AlphaFoldDB" id="B9M0G2"/>
<proteinExistence type="inferred from homology"/>
<organism evidence="5 6">
    <name type="scientific">Geotalea daltonii (strain DSM 22248 / JCM 15807 / FRC-32)</name>
    <name type="common">Geobacter daltonii</name>
    <dbReference type="NCBI Taxonomy" id="316067"/>
    <lineage>
        <taxon>Bacteria</taxon>
        <taxon>Pseudomonadati</taxon>
        <taxon>Thermodesulfobacteriota</taxon>
        <taxon>Desulfuromonadia</taxon>
        <taxon>Geobacterales</taxon>
        <taxon>Geobacteraceae</taxon>
        <taxon>Geotalea</taxon>
    </lineage>
</organism>